<keyword evidence="2" id="KW-1185">Reference proteome</keyword>
<proteinExistence type="predicted"/>
<evidence type="ECO:0000313" key="2">
    <source>
        <dbReference type="Proteomes" id="UP001501411"/>
    </source>
</evidence>
<accession>A0ABP9AZA7</accession>
<sequence length="161" mass="17774">MKLLITGGMSAFAQRVARSIPEGNEIIFGDAIAIPEVLVKSGKYQVIPFYRSPTFSHELLKLALNADIEVIVPLRKEEIRSLAESKVLFEEYGIQVAVPSLEALKEVSFVANPDKVMQPVLVLRGKRFQSEKEAIALDDRSGVCLVADSGEDLFFCCLESD</sequence>
<dbReference type="EMBL" id="BAABIQ010000008">
    <property type="protein sequence ID" value="GAA4788132.1"/>
    <property type="molecule type" value="Genomic_DNA"/>
</dbReference>
<reference evidence="2" key="1">
    <citation type="journal article" date="2019" name="Int. J. Syst. Evol. Microbiol.">
        <title>The Global Catalogue of Microorganisms (GCM) 10K type strain sequencing project: providing services to taxonomists for standard genome sequencing and annotation.</title>
        <authorList>
            <consortium name="The Broad Institute Genomics Platform"/>
            <consortium name="The Broad Institute Genome Sequencing Center for Infectious Disease"/>
            <person name="Wu L."/>
            <person name="Ma J."/>
        </authorList>
    </citation>
    <scope>NUCLEOTIDE SEQUENCE [LARGE SCALE GENOMIC DNA]</scope>
    <source>
        <strain evidence="2">JCM 18200</strain>
    </source>
</reference>
<protein>
    <submittedName>
        <fullName evidence="1">Uncharacterized protein</fullName>
    </submittedName>
</protein>
<evidence type="ECO:0000313" key="1">
    <source>
        <dbReference type="EMBL" id="GAA4788132.1"/>
    </source>
</evidence>
<dbReference type="Gene3D" id="3.40.50.20">
    <property type="match status" value="1"/>
</dbReference>
<gene>
    <name evidence="1" type="ORF">GCM10023231_15390</name>
</gene>
<organism evidence="1 2">
    <name type="scientific">Olivibacter ginsenosidimutans</name>
    <dbReference type="NCBI Taxonomy" id="1176537"/>
    <lineage>
        <taxon>Bacteria</taxon>
        <taxon>Pseudomonadati</taxon>
        <taxon>Bacteroidota</taxon>
        <taxon>Sphingobacteriia</taxon>
        <taxon>Sphingobacteriales</taxon>
        <taxon>Sphingobacteriaceae</taxon>
        <taxon>Olivibacter</taxon>
    </lineage>
</organism>
<dbReference type="Proteomes" id="UP001501411">
    <property type="component" value="Unassembled WGS sequence"/>
</dbReference>
<dbReference type="RefSeq" id="WP_345231171.1">
    <property type="nucleotide sequence ID" value="NZ_BAABIQ010000008.1"/>
</dbReference>
<name>A0ABP9AZA7_9SPHI</name>
<comment type="caution">
    <text evidence="1">The sequence shown here is derived from an EMBL/GenBank/DDBJ whole genome shotgun (WGS) entry which is preliminary data.</text>
</comment>